<proteinExistence type="predicted"/>
<gene>
    <name evidence="2" type="ORF">EDC25_10923</name>
</gene>
<protein>
    <submittedName>
        <fullName evidence="2">Uncharacterized protein</fullName>
    </submittedName>
</protein>
<comment type="caution">
    <text evidence="2">The sequence shown here is derived from an EMBL/GenBank/DDBJ whole genome shotgun (WGS) entry which is preliminary data.</text>
</comment>
<dbReference type="AlphaFoldDB" id="A0A4R3LDD0"/>
<name>A0A4R3LDD0_9GAMM</name>
<keyword evidence="1" id="KW-0732">Signal</keyword>
<dbReference type="RefSeq" id="WP_123521548.1">
    <property type="nucleotide sequence ID" value="NZ_JBHLWF010000086.1"/>
</dbReference>
<dbReference type="OrthoDB" id="5954632at2"/>
<feature type="signal peptide" evidence="1">
    <location>
        <begin position="1"/>
        <end position="32"/>
    </location>
</feature>
<dbReference type="Proteomes" id="UP000294599">
    <property type="component" value="Unassembled WGS sequence"/>
</dbReference>
<keyword evidence="3" id="KW-1185">Reference proteome</keyword>
<sequence length="418" mass="44680">MKKRSNTPGQRAGRPAFAATALFLATAAPVQAQTIIGFEGMPTGQLMVDQTETEQGYAFTNVWGDQFDIIDENISNQLLAIGQYGAVAQGDVLVVRREDGRPFWFDRFDLRSASSYHSDSIDMVGYIADTLIFALAEVNTNTSAWLTRPSGFGAPISELHLVGATAGQMALYLDNFVFRATAGGGTITDGGARVHFSDFGVVGYAEGGFNVRLEFPAGLNHGYEVGWFLRTGPDPAQVRQPIPDSATYESDTATFTWSGDGIGGLTAQLVVVIEDTSPAQVGSSGASRWTLTLGNPDAEPRTVNLFAYTDIDADASTDNTAVLAQANERIQVTGPAHSIIDIHGIGADRYQVEAHPGLLSLLATDFLTLQNTGLPMTGDYTGALQWQDRSVPAKGTLTFEWTISATTADILFINGFEG</sequence>
<accession>A0A4R3LDD0</accession>
<evidence type="ECO:0000256" key="1">
    <source>
        <dbReference type="SAM" id="SignalP"/>
    </source>
</evidence>
<evidence type="ECO:0000313" key="3">
    <source>
        <dbReference type="Proteomes" id="UP000294599"/>
    </source>
</evidence>
<dbReference type="EMBL" id="SMAF01000009">
    <property type="protein sequence ID" value="TCS98171.1"/>
    <property type="molecule type" value="Genomic_DNA"/>
</dbReference>
<organism evidence="2 3">
    <name type="scientific">Pseudofulvimonas gallinarii</name>
    <dbReference type="NCBI Taxonomy" id="634155"/>
    <lineage>
        <taxon>Bacteria</taxon>
        <taxon>Pseudomonadati</taxon>
        <taxon>Pseudomonadota</taxon>
        <taxon>Gammaproteobacteria</taxon>
        <taxon>Lysobacterales</taxon>
        <taxon>Rhodanobacteraceae</taxon>
        <taxon>Pseudofulvimonas</taxon>
    </lineage>
</organism>
<feature type="chain" id="PRO_5030099269" evidence="1">
    <location>
        <begin position="33"/>
        <end position="418"/>
    </location>
</feature>
<evidence type="ECO:0000313" key="2">
    <source>
        <dbReference type="EMBL" id="TCS98171.1"/>
    </source>
</evidence>
<reference evidence="2 3" key="1">
    <citation type="submission" date="2019-03" db="EMBL/GenBank/DDBJ databases">
        <title>Genomic Encyclopedia of Type Strains, Phase IV (KMG-IV): sequencing the most valuable type-strain genomes for metagenomic binning, comparative biology and taxonomic classification.</title>
        <authorList>
            <person name="Goeker M."/>
        </authorList>
    </citation>
    <scope>NUCLEOTIDE SEQUENCE [LARGE SCALE GENOMIC DNA]</scope>
    <source>
        <strain evidence="2 3">DSM 21944</strain>
    </source>
</reference>